<accession>H7EMA1</accession>
<comment type="caution">
    <text evidence="2">The sequence shown here is derived from an EMBL/GenBank/DDBJ whole genome shotgun (WGS) entry which is preliminary data.</text>
</comment>
<name>H7EMA1_9SPIR</name>
<keyword evidence="1" id="KW-0732">Signal</keyword>
<evidence type="ECO:0000256" key="1">
    <source>
        <dbReference type="SAM" id="SignalP"/>
    </source>
</evidence>
<feature type="chain" id="PRO_5003608785" description="DUF4139 domain-containing protein" evidence="1">
    <location>
        <begin position="29"/>
        <end position="334"/>
    </location>
</feature>
<dbReference type="STRING" id="907348.TresaDRAFT_0323"/>
<reference evidence="2 3" key="1">
    <citation type="submission" date="2011-09" db="EMBL/GenBank/DDBJ databases">
        <title>The draft genome of Treponema saccharophilum DSM 2985.</title>
        <authorList>
            <consortium name="US DOE Joint Genome Institute (JGI-PGF)"/>
            <person name="Lucas S."/>
            <person name="Copeland A."/>
            <person name="Lapidus A."/>
            <person name="Glavina del Rio T."/>
            <person name="Dalin E."/>
            <person name="Tice H."/>
            <person name="Bruce D."/>
            <person name="Goodwin L."/>
            <person name="Pitluck S."/>
            <person name="Peters L."/>
            <person name="Kyrpides N."/>
            <person name="Mavromatis K."/>
            <person name="Ivanova N."/>
            <person name="Markowitz V."/>
            <person name="Cheng J.-F."/>
            <person name="Hugenholtz P."/>
            <person name="Woyke T."/>
            <person name="Wu D."/>
            <person name="Gronow S."/>
            <person name="Wellnitz S."/>
            <person name="Brambilla E."/>
            <person name="Klenk H.-P."/>
            <person name="Eisen J.A."/>
        </authorList>
    </citation>
    <scope>NUCLEOTIDE SEQUENCE [LARGE SCALE GENOMIC DNA]</scope>
    <source>
        <strain evidence="2 3">DSM 2985</strain>
    </source>
</reference>
<dbReference type="AlphaFoldDB" id="H7EMA1"/>
<dbReference type="Proteomes" id="UP000003571">
    <property type="component" value="Unassembled WGS sequence"/>
</dbReference>
<dbReference type="EMBL" id="AGRW01000051">
    <property type="protein sequence ID" value="EIC01186.1"/>
    <property type="molecule type" value="Genomic_DNA"/>
</dbReference>
<organism evidence="2 3">
    <name type="scientific">Treponema saccharophilum DSM 2985</name>
    <dbReference type="NCBI Taxonomy" id="907348"/>
    <lineage>
        <taxon>Bacteria</taxon>
        <taxon>Pseudomonadati</taxon>
        <taxon>Spirochaetota</taxon>
        <taxon>Spirochaetia</taxon>
        <taxon>Spirochaetales</taxon>
        <taxon>Treponemataceae</taxon>
        <taxon>Treponema</taxon>
    </lineage>
</organism>
<feature type="signal peptide" evidence="1">
    <location>
        <begin position="1"/>
        <end position="28"/>
    </location>
</feature>
<keyword evidence="3" id="KW-1185">Reference proteome</keyword>
<protein>
    <recommendedName>
        <fullName evidence="4">DUF4139 domain-containing protein</fullName>
    </recommendedName>
</protein>
<dbReference type="eggNOG" id="ENOG50340W9">
    <property type="taxonomic scope" value="Bacteria"/>
</dbReference>
<dbReference type="PATRIC" id="fig|907348.3.peg.2078"/>
<evidence type="ECO:0000313" key="3">
    <source>
        <dbReference type="Proteomes" id="UP000003571"/>
    </source>
</evidence>
<proteinExistence type="predicted"/>
<evidence type="ECO:0008006" key="4">
    <source>
        <dbReference type="Google" id="ProtNLM"/>
    </source>
</evidence>
<sequence>MRILGVNVLKRILTAIISSLALFAQAQAATTGQRAPEDFSGASVVIGFHDRTLYYPSGAQDNPIYVKVSIVNNGTDTLRFKLADERMFSLDFRANTIKNTMLPQTASLIDHRSSKNDVYYRDITIESGESYSFIEDVKNYISFDEPSIYYIQMDFYPELYKSRSVKLSSNRLSVDIRPAPSASSSSVLPVQAGTASLLKPEVIPPDKVVEQTIVARQKSLWDQYFLYMDLEAMMLRTSETARRYSKASADERRRMLDSYKTDLTQSRIDHDIVAIPNKFSIEKTSYSKTDGTVTVEEFFKHPNFTERKKYVYKVRQRDGIWQIYDYTVTNLGTE</sequence>
<evidence type="ECO:0000313" key="2">
    <source>
        <dbReference type="EMBL" id="EIC01186.1"/>
    </source>
</evidence>
<gene>
    <name evidence="2" type="ORF">TresaDRAFT_0323</name>
</gene>